<proteinExistence type="inferred from homology"/>
<dbReference type="PROSITE" id="PS50931">
    <property type="entry name" value="HTH_LYSR"/>
    <property type="match status" value="1"/>
</dbReference>
<feature type="domain" description="HTH lysR-type" evidence="6">
    <location>
        <begin position="74"/>
        <end position="131"/>
    </location>
</feature>
<dbReference type="PANTHER" id="PTHR30118">
    <property type="entry name" value="HTH-TYPE TRANSCRIPTIONAL REGULATOR LEUO-RELATED"/>
    <property type="match status" value="1"/>
</dbReference>
<dbReference type="InterPro" id="IPR000847">
    <property type="entry name" value="LysR_HTH_N"/>
</dbReference>
<keyword evidence="5" id="KW-0804">Transcription</keyword>
<dbReference type="PANTHER" id="PTHR30118:SF15">
    <property type="entry name" value="TRANSCRIPTIONAL REGULATORY PROTEIN"/>
    <property type="match status" value="1"/>
</dbReference>
<dbReference type="Pfam" id="PF03466">
    <property type="entry name" value="LysR_substrate"/>
    <property type="match status" value="1"/>
</dbReference>
<dbReference type="Gene3D" id="3.40.190.10">
    <property type="entry name" value="Periplasmic binding protein-like II"/>
    <property type="match status" value="2"/>
</dbReference>
<dbReference type="InterPro" id="IPR036388">
    <property type="entry name" value="WH-like_DNA-bd_sf"/>
</dbReference>
<dbReference type="Gene3D" id="1.10.10.10">
    <property type="entry name" value="Winged helix-like DNA-binding domain superfamily/Winged helix DNA-binding domain"/>
    <property type="match status" value="1"/>
</dbReference>
<dbReference type="InterPro" id="IPR050389">
    <property type="entry name" value="LysR-type_TF"/>
</dbReference>
<evidence type="ECO:0000256" key="2">
    <source>
        <dbReference type="ARBA" id="ARBA00022458"/>
    </source>
</evidence>
<keyword evidence="2" id="KW-0536">Nodulation</keyword>
<protein>
    <submittedName>
        <fullName evidence="7">LysR family transcriptional regulator</fullName>
    </submittedName>
</protein>
<name>C3KP00_SINFN</name>
<comment type="similarity">
    <text evidence="1">Belongs to the LysR transcriptional regulatory family.</text>
</comment>
<dbReference type="CDD" id="cd08460">
    <property type="entry name" value="PBP2_DntR_like_1"/>
    <property type="match status" value="1"/>
</dbReference>
<organism evidence="7 8">
    <name type="scientific">Sinorhizobium fredii (strain NBRC 101917 / NGR234)</name>
    <dbReference type="NCBI Taxonomy" id="394"/>
    <lineage>
        <taxon>Bacteria</taxon>
        <taxon>Pseudomonadati</taxon>
        <taxon>Pseudomonadota</taxon>
        <taxon>Alphaproteobacteria</taxon>
        <taxon>Hyphomicrobiales</taxon>
        <taxon>Rhizobiaceae</taxon>
        <taxon>Sinorhizobium/Ensifer group</taxon>
        <taxon>Sinorhizobium</taxon>
    </lineage>
</organism>
<evidence type="ECO:0000256" key="4">
    <source>
        <dbReference type="ARBA" id="ARBA00023125"/>
    </source>
</evidence>
<dbReference type="Proteomes" id="UP000001054">
    <property type="component" value="Plasmid pNGR234b"/>
</dbReference>
<dbReference type="HOGENOM" id="CLU_039613_39_3_5"/>
<evidence type="ECO:0000313" key="8">
    <source>
        <dbReference type="Proteomes" id="UP000001054"/>
    </source>
</evidence>
<dbReference type="InterPro" id="IPR005119">
    <property type="entry name" value="LysR_subst-bd"/>
</dbReference>
<dbReference type="InterPro" id="IPR036390">
    <property type="entry name" value="WH_DNA-bd_sf"/>
</dbReference>
<dbReference type="SUPFAM" id="SSF46785">
    <property type="entry name" value="Winged helix' DNA-binding domain"/>
    <property type="match status" value="1"/>
</dbReference>
<gene>
    <name evidence="7" type="ordered locus">NGR_b03440</name>
</gene>
<dbReference type="KEGG" id="rhi:NGR_b03440"/>
<keyword evidence="7" id="KW-0614">Plasmid</keyword>
<dbReference type="GO" id="GO:0003677">
    <property type="term" value="F:DNA binding"/>
    <property type="evidence" value="ECO:0007669"/>
    <property type="project" value="UniProtKB-KW"/>
</dbReference>
<dbReference type="EMBL" id="CP000874">
    <property type="protein sequence ID" value="ACP21808.1"/>
    <property type="molecule type" value="Genomic_DNA"/>
</dbReference>
<dbReference type="SUPFAM" id="SSF53850">
    <property type="entry name" value="Periplasmic binding protein-like II"/>
    <property type="match status" value="1"/>
</dbReference>
<evidence type="ECO:0000256" key="3">
    <source>
        <dbReference type="ARBA" id="ARBA00023015"/>
    </source>
</evidence>
<reference evidence="8" key="1">
    <citation type="journal article" date="2004" name="J. Bacteriol.">
        <title>An evolutionary hot spot: the pNGR234b replicon of Rhizobium sp. strain NGR234.</title>
        <authorList>
            <person name="Streit W.R."/>
            <person name="Schmitz R.A."/>
            <person name="Perret X."/>
            <person name="Staehelin C."/>
            <person name="Deakin W.J."/>
            <person name="Raasch C."/>
            <person name="Liesegang H."/>
            <person name="Broughton W.J."/>
        </authorList>
    </citation>
    <scope>NUCLEOTIDE SEQUENCE [LARGE SCALE GENOMIC DNA]</scope>
    <source>
        <strain evidence="8">NBRC 101917 / NGR234</strain>
    </source>
</reference>
<dbReference type="Pfam" id="PF00126">
    <property type="entry name" value="HTH_1"/>
    <property type="match status" value="1"/>
</dbReference>
<dbReference type="PATRIC" id="fig|394.7.peg.790"/>
<reference evidence="7 8" key="2">
    <citation type="journal article" date="2009" name="Appl. Environ. Microbiol.">
        <title>Rhizobium sp. strain NGR234 possesses a remarkable number of secretion systems.</title>
        <authorList>
            <person name="Schmeisser C."/>
            <person name="Liesegang H."/>
            <person name="Krysciak D."/>
            <person name="Bakkou N."/>
            <person name="Le Quere A."/>
            <person name="Wollherr A."/>
            <person name="Heinemeyer I."/>
            <person name="Morgenstern B."/>
            <person name="Pommerening-Roeser A."/>
            <person name="Flores M."/>
            <person name="Palacios R."/>
            <person name="Brenner S."/>
            <person name="Gottschalk G."/>
            <person name="Schmitz R.A."/>
            <person name="Broughton W.J."/>
            <person name="Perret X."/>
            <person name="Strittmatter A.W."/>
            <person name="Streit W.R."/>
        </authorList>
    </citation>
    <scope>NUCLEOTIDE SEQUENCE [LARGE SCALE GENOMIC DNA]</scope>
    <source>
        <strain evidence="8">NBRC 101917 / NGR234</strain>
    </source>
</reference>
<evidence type="ECO:0000259" key="6">
    <source>
        <dbReference type="PROSITE" id="PS50931"/>
    </source>
</evidence>
<geneLocation type="plasmid" evidence="8">
    <name>sym pNGR234b</name>
</geneLocation>
<dbReference type="AlphaFoldDB" id="C3KP00"/>
<dbReference type="OrthoDB" id="8455878at2"/>
<evidence type="ECO:0000313" key="7">
    <source>
        <dbReference type="EMBL" id="ACP21808.1"/>
    </source>
</evidence>
<keyword evidence="4" id="KW-0238">DNA-binding</keyword>
<accession>C3KP00</accession>
<evidence type="ECO:0000256" key="1">
    <source>
        <dbReference type="ARBA" id="ARBA00009437"/>
    </source>
</evidence>
<evidence type="ECO:0000256" key="5">
    <source>
        <dbReference type="ARBA" id="ARBA00023163"/>
    </source>
</evidence>
<dbReference type="GO" id="GO:0003700">
    <property type="term" value="F:DNA-binding transcription factor activity"/>
    <property type="evidence" value="ECO:0007669"/>
    <property type="project" value="InterPro"/>
</dbReference>
<keyword evidence="3" id="KW-0805">Transcription regulation</keyword>
<keyword evidence="8" id="KW-1185">Reference proteome</keyword>
<sequence length="375" mass="40893">MERERLTSFHRTETVRPVAASAVSCEDDVIVASLQKCQATDRSSPDMAEDARSALHSCIERYIEFVLSSAMPHPDLNLLVTLDVLLAEGSVARAARRLRLSPSAMSRQLARLRETTGDPLLVRAGRGLVLTPRALELSERVGHLVEEAGAMLRPAEQLDLRRLAGTFTLRASDGFVENFGPALIDSVGAEAPGVRLRFVPKLDKDSTPLRDGSVDLETGVVGGSQGPEVRAQALFRDRFVGVVRVGHELCQGEVTPVRYAAGRHILVARHRLDKGPIDDALEMLGLEREIAATVGGFSPALALARNSDMIATVPERHTGNLRAGLFSFTLPIPIAEITVSMLWHPRLDADPAHRWLRECVRAMCVKPLASPLQRP</sequence>